<dbReference type="NCBIfam" id="TIGR01167">
    <property type="entry name" value="LPXTG_anchor"/>
    <property type="match status" value="1"/>
</dbReference>
<feature type="transmembrane region" description="Helical" evidence="1">
    <location>
        <begin position="197"/>
        <end position="215"/>
    </location>
</feature>
<gene>
    <name evidence="3" type="ORF">H9697_07900</name>
</gene>
<feature type="signal peptide" evidence="2">
    <location>
        <begin position="1"/>
        <end position="24"/>
    </location>
</feature>
<comment type="caution">
    <text evidence="3">The sequence shown here is derived from an EMBL/GenBank/DDBJ whole genome shotgun (WGS) entry which is preliminary data.</text>
</comment>
<keyword evidence="1" id="KW-1133">Transmembrane helix</keyword>
<name>A0A9D2Q9C2_9FIRM</name>
<dbReference type="Proteomes" id="UP000823902">
    <property type="component" value="Unassembled WGS sequence"/>
</dbReference>
<protein>
    <submittedName>
        <fullName evidence="3">LPXTG cell wall anchor domain-containing protein</fullName>
    </submittedName>
</protein>
<sequence length="220" mass="23170">MKKRLFGTFLAAALVLTQAVTVFAAGSRTADVALPGDSASYYEVAEATEEVFTASGVTDDAVLAKIMAVNAGTETLQSVADQASDLEDVLSDKEMITPFFDLIPINGGVQTDDGKYLVTLSVPTLTEGMTDVRLLHYSTERSLWEIVEPTDVDYAAQTITAEFEDLSPVAVIANTDNAAAADTATGTSPQTGMSSSWMVWLGAAVVLAAAGAVTYRKARK</sequence>
<reference evidence="3" key="1">
    <citation type="journal article" date="2021" name="PeerJ">
        <title>Extensive microbial diversity within the chicken gut microbiome revealed by metagenomics and culture.</title>
        <authorList>
            <person name="Gilroy R."/>
            <person name="Ravi A."/>
            <person name="Getino M."/>
            <person name="Pursley I."/>
            <person name="Horton D.L."/>
            <person name="Alikhan N.F."/>
            <person name="Baker D."/>
            <person name="Gharbi K."/>
            <person name="Hall N."/>
            <person name="Watson M."/>
            <person name="Adriaenssens E.M."/>
            <person name="Foster-Nyarko E."/>
            <person name="Jarju S."/>
            <person name="Secka A."/>
            <person name="Antonio M."/>
            <person name="Oren A."/>
            <person name="Chaudhuri R.R."/>
            <person name="La Ragione R."/>
            <person name="Hildebrand F."/>
            <person name="Pallen M.J."/>
        </authorList>
    </citation>
    <scope>NUCLEOTIDE SEQUENCE</scope>
    <source>
        <strain evidence="3">CHK196-7946</strain>
    </source>
</reference>
<accession>A0A9D2Q9C2</accession>
<feature type="chain" id="PRO_5039697500" evidence="2">
    <location>
        <begin position="25"/>
        <end position="220"/>
    </location>
</feature>
<dbReference type="EMBL" id="DWVY01000042">
    <property type="protein sequence ID" value="HJC74851.1"/>
    <property type="molecule type" value="Genomic_DNA"/>
</dbReference>
<keyword evidence="1" id="KW-0472">Membrane</keyword>
<evidence type="ECO:0000256" key="1">
    <source>
        <dbReference type="SAM" id="Phobius"/>
    </source>
</evidence>
<organism evidence="3 4">
    <name type="scientific">Candidatus Mediterraneibacter faecavium</name>
    <dbReference type="NCBI Taxonomy" id="2838668"/>
    <lineage>
        <taxon>Bacteria</taxon>
        <taxon>Bacillati</taxon>
        <taxon>Bacillota</taxon>
        <taxon>Clostridia</taxon>
        <taxon>Lachnospirales</taxon>
        <taxon>Lachnospiraceae</taxon>
        <taxon>Mediterraneibacter</taxon>
    </lineage>
</organism>
<evidence type="ECO:0000313" key="3">
    <source>
        <dbReference type="EMBL" id="HJC74851.1"/>
    </source>
</evidence>
<reference evidence="3" key="2">
    <citation type="submission" date="2021-04" db="EMBL/GenBank/DDBJ databases">
        <authorList>
            <person name="Gilroy R."/>
        </authorList>
    </citation>
    <scope>NUCLEOTIDE SEQUENCE</scope>
    <source>
        <strain evidence="3">CHK196-7946</strain>
    </source>
</reference>
<proteinExistence type="predicted"/>
<evidence type="ECO:0000256" key="2">
    <source>
        <dbReference type="SAM" id="SignalP"/>
    </source>
</evidence>
<evidence type="ECO:0000313" key="4">
    <source>
        <dbReference type="Proteomes" id="UP000823902"/>
    </source>
</evidence>
<dbReference type="AlphaFoldDB" id="A0A9D2Q9C2"/>
<keyword evidence="1" id="KW-0812">Transmembrane</keyword>
<keyword evidence="2" id="KW-0732">Signal</keyword>